<keyword evidence="1" id="KW-0732">Signal</keyword>
<dbReference type="EMBL" id="JAPDPJ010000035">
    <property type="protein sequence ID" value="MCW3787700.1"/>
    <property type="molecule type" value="Genomic_DNA"/>
</dbReference>
<comment type="caution">
    <text evidence="3">The sequence shown here is derived from an EMBL/GenBank/DDBJ whole genome shotgun (WGS) entry which is preliminary data.</text>
</comment>
<evidence type="ECO:0000313" key="4">
    <source>
        <dbReference type="Proteomes" id="UP001209229"/>
    </source>
</evidence>
<keyword evidence="4" id="KW-1185">Reference proteome</keyword>
<name>A0AAE3M6E9_9BACT</name>
<gene>
    <name evidence="3" type="ORF">OM075_14585</name>
</gene>
<protein>
    <submittedName>
        <fullName evidence="3">Family 10 glycosylhydrolase</fullName>
    </submittedName>
</protein>
<dbReference type="InterPro" id="IPR052177">
    <property type="entry name" value="Divisome_Glycosyl_Hydrolase"/>
</dbReference>
<dbReference type="PANTHER" id="PTHR43405:SF1">
    <property type="entry name" value="GLYCOSYL HYDROLASE DIGH"/>
    <property type="match status" value="1"/>
</dbReference>
<proteinExistence type="predicted"/>
<dbReference type="Gene3D" id="3.20.20.80">
    <property type="entry name" value="Glycosidases"/>
    <property type="match status" value="1"/>
</dbReference>
<evidence type="ECO:0000313" key="3">
    <source>
        <dbReference type="EMBL" id="MCW3787700.1"/>
    </source>
</evidence>
<dbReference type="Proteomes" id="UP001209229">
    <property type="component" value="Unassembled WGS sequence"/>
</dbReference>
<dbReference type="RefSeq" id="WP_301191264.1">
    <property type="nucleotide sequence ID" value="NZ_JAPDPJ010000035.1"/>
</dbReference>
<dbReference type="SUPFAM" id="SSF51445">
    <property type="entry name" value="(Trans)glycosidases"/>
    <property type="match status" value="1"/>
</dbReference>
<sequence>MRYISLFFCWFLVVFYAKAQLPSVEMRGVWVATISNLDWPSANNLSVKEQKNEVISILDFYEQHHFNCVFLQVRPSADVLYPSKYEPWSKFLTGEQGVKPKYNPLKFWIKEAHKRNIELHAWINPYRIANSEKEPLSKDHPALKNKKWVVNYGGKKYYNPAIRECRAHVENIVSEIVSKYDVDGIHFDDYFYPYPVNGEEFPDSIDFIPYKRKFQKIEDWRRDNVNKTIKELHATIKKIKPYVQFGVSPFGVWRNKKDDSKGSETNAGVTNYDHLYADVFSWMQKGWVDYVIPQLYWSRNNGAVPFEHLTNWWGENSNGTNVYIGHAVYKLGNGKKDWDSVDEMIQQININRSDRLTSGSVFFRHEHLKQNKFGFADSLKNSIYQYPALVPSINHQKVHTPTMISELKQKKQYLKWSYKNQKKQEVKGFAIYAILKGGEKQLVQILDKKKIELSDINLKGQNALGFQVTAINKFNNESEGSNIIWLSGV</sequence>
<accession>A0AAE3M6E9</accession>
<dbReference type="PANTHER" id="PTHR43405">
    <property type="entry name" value="GLYCOSYL HYDROLASE DIGH"/>
    <property type="match status" value="1"/>
</dbReference>
<evidence type="ECO:0000256" key="1">
    <source>
        <dbReference type="ARBA" id="ARBA00022729"/>
    </source>
</evidence>
<reference evidence="3" key="1">
    <citation type="submission" date="2022-10" db="EMBL/GenBank/DDBJ databases">
        <authorList>
            <person name="Yu W.X."/>
        </authorList>
    </citation>
    <scope>NUCLEOTIDE SEQUENCE</scope>
    <source>
        <strain evidence="3">AAT</strain>
    </source>
</reference>
<dbReference type="Pfam" id="PF02638">
    <property type="entry name" value="GHL10"/>
    <property type="match status" value="1"/>
</dbReference>
<evidence type="ECO:0000259" key="2">
    <source>
        <dbReference type="Pfam" id="PF02638"/>
    </source>
</evidence>
<dbReference type="InterPro" id="IPR017853">
    <property type="entry name" value="GH"/>
</dbReference>
<organism evidence="3 4">
    <name type="scientific">Plebeiibacterium sediminum</name>
    <dbReference type="NCBI Taxonomy" id="2992112"/>
    <lineage>
        <taxon>Bacteria</taxon>
        <taxon>Pseudomonadati</taxon>
        <taxon>Bacteroidota</taxon>
        <taxon>Bacteroidia</taxon>
        <taxon>Marinilabiliales</taxon>
        <taxon>Marinilabiliaceae</taxon>
        <taxon>Plebeiibacterium</taxon>
    </lineage>
</organism>
<feature type="domain" description="Glycosyl hydrolase-like 10" evidence="2">
    <location>
        <begin position="25"/>
        <end position="334"/>
    </location>
</feature>
<dbReference type="InterPro" id="IPR003790">
    <property type="entry name" value="GHL10"/>
</dbReference>
<dbReference type="AlphaFoldDB" id="A0AAE3M6E9"/>